<evidence type="ECO:0000256" key="4">
    <source>
        <dbReference type="RuleBase" id="RU000363"/>
    </source>
</evidence>
<sequence length="310" mass="33840">MVKFNPQTDIPELEGKVIFVTGGNTGLGKQTILYLAQHNPRKIYLAARTASKATSAIKDIKAAVPSVHITHIPLDLTSFSSIKQAASLFLSQETRLDILINNAGVMATPYSLTTDNYEIQFGTNHMGHALLTKYLLPTLEATAKLPGSDVRIINVSSLGHYAAPTAGIIFDQRTLEKKHTFTRYGQSKLANILFTRELARRYPSITSVSLHPGVIVTDLYASIAAYSVLGWLLAIYRFLAPILPGHYRDARGGALCQTWAAAGARKEELVNGGFYKPIGKLGGESRKAGGDGLAKKLFEWTESEFEKKGF</sequence>
<evidence type="ECO:0000313" key="6">
    <source>
        <dbReference type="Proteomes" id="UP000799536"/>
    </source>
</evidence>
<evidence type="ECO:0000256" key="1">
    <source>
        <dbReference type="ARBA" id="ARBA00006484"/>
    </source>
</evidence>
<accession>A0A9P4MWG4</accession>
<proteinExistence type="inferred from homology"/>
<keyword evidence="2" id="KW-0521">NADP</keyword>
<dbReference type="SUPFAM" id="SSF51735">
    <property type="entry name" value="NAD(P)-binding Rossmann-fold domains"/>
    <property type="match status" value="1"/>
</dbReference>
<dbReference type="Proteomes" id="UP000799536">
    <property type="component" value="Unassembled WGS sequence"/>
</dbReference>
<gene>
    <name evidence="5" type="ORF">GQ43DRAFT_480148</name>
</gene>
<organism evidence="5 6">
    <name type="scientific">Delitschia confertaspora ATCC 74209</name>
    <dbReference type="NCBI Taxonomy" id="1513339"/>
    <lineage>
        <taxon>Eukaryota</taxon>
        <taxon>Fungi</taxon>
        <taxon>Dikarya</taxon>
        <taxon>Ascomycota</taxon>
        <taxon>Pezizomycotina</taxon>
        <taxon>Dothideomycetes</taxon>
        <taxon>Pleosporomycetidae</taxon>
        <taxon>Pleosporales</taxon>
        <taxon>Delitschiaceae</taxon>
        <taxon>Delitschia</taxon>
    </lineage>
</organism>
<dbReference type="Pfam" id="PF00106">
    <property type="entry name" value="adh_short"/>
    <property type="match status" value="1"/>
</dbReference>
<protein>
    <submittedName>
        <fullName evidence="5">Oxidoreductase</fullName>
    </submittedName>
</protein>
<reference evidence="5" key="1">
    <citation type="journal article" date="2020" name="Stud. Mycol.">
        <title>101 Dothideomycetes genomes: a test case for predicting lifestyles and emergence of pathogens.</title>
        <authorList>
            <person name="Haridas S."/>
            <person name="Albert R."/>
            <person name="Binder M."/>
            <person name="Bloem J."/>
            <person name="Labutti K."/>
            <person name="Salamov A."/>
            <person name="Andreopoulos B."/>
            <person name="Baker S."/>
            <person name="Barry K."/>
            <person name="Bills G."/>
            <person name="Bluhm B."/>
            <person name="Cannon C."/>
            <person name="Castanera R."/>
            <person name="Culley D."/>
            <person name="Daum C."/>
            <person name="Ezra D."/>
            <person name="Gonzalez J."/>
            <person name="Henrissat B."/>
            <person name="Kuo A."/>
            <person name="Liang C."/>
            <person name="Lipzen A."/>
            <person name="Lutzoni F."/>
            <person name="Magnuson J."/>
            <person name="Mondo S."/>
            <person name="Nolan M."/>
            <person name="Ohm R."/>
            <person name="Pangilinan J."/>
            <person name="Park H.-J."/>
            <person name="Ramirez L."/>
            <person name="Alfaro M."/>
            <person name="Sun H."/>
            <person name="Tritt A."/>
            <person name="Yoshinaga Y."/>
            <person name="Zwiers L.-H."/>
            <person name="Turgeon B."/>
            <person name="Goodwin S."/>
            <person name="Spatafora J."/>
            <person name="Crous P."/>
            <person name="Grigoriev I."/>
        </authorList>
    </citation>
    <scope>NUCLEOTIDE SEQUENCE</scope>
    <source>
        <strain evidence="5">ATCC 74209</strain>
    </source>
</reference>
<evidence type="ECO:0000256" key="3">
    <source>
        <dbReference type="ARBA" id="ARBA00023002"/>
    </source>
</evidence>
<evidence type="ECO:0000256" key="2">
    <source>
        <dbReference type="ARBA" id="ARBA00022857"/>
    </source>
</evidence>
<dbReference type="AlphaFoldDB" id="A0A9P4MWG4"/>
<dbReference type="InterPro" id="IPR036291">
    <property type="entry name" value="NAD(P)-bd_dom_sf"/>
</dbReference>
<dbReference type="PANTHER" id="PTHR24320">
    <property type="entry name" value="RETINOL DEHYDROGENASE"/>
    <property type="match status" value="1"/>
</dbReference>
<dbReference type="PRINTS" id="PR00081">
    <property type="entry name" value="GDHRDH"/>
</dbReference>
<dbReference type="Gene3D" id="3.40.50.720">
    <property type="entry name" value="NAD(P)-binding Rossmann-like Domain"/>
    <property type="match status" value="1"/>
</dbReference>
<dbReference type="GO" id="GO:0016491">
    <property type="term" value="F:oxidoreductase activity"/>
    <property type="evidence" value="ECO:0007669"/>
    <property type="project" value="UniProtKB-KW"/>
</dbReference>
<keyword evidence="3" id="KW-0560">Oxidoreductase</keyword>
<comment type="similarity">
    <text evidence="1 4">Belongs to the short-chain dehydrogenases/reductases (SDR) family.</text>
</comment>
<evidence type="ECO:0000313" key="5">
    <source>
        <dbReference type="EMBL" id="KAF2202133.1"/>
    </source>
</evidence>
<dbReference type="OrthoDB" id="191139at2759"/>
<dbReference type="PRINTS" id="PR00080">
    <property type="entry name" value="SDRFAMILY"/>
</dbReference>
<dbReference type="InterPro" id="IPR002347">
    <property type="entry name" value="SDR_fam"/>
</dbReference>
<dbReference type="PANTHER" id="PTHR24320:SF282">
    <property type="entry name" value="WW DOMAIN-CONTAINING OXIDOREDUCTASE"/>
    <property type="match status" value="1"/>
</dbReference>
<comment type="caution">
    <text evidence="5">The sequence shown here is derived from an EMBL/GenBank/DDBJ whole genome shotgun (WGS) entry which is preliminary data.</text>
</comment>
<name>A0A9P4MWG4_9PLEO</name>
<dbReference type="EMBL" id="ML993948">
    <property type="protein sequence ID" value="KAF2202133.1"/>
    <property type="molecule type" value="Genomic_DNA"/>
</dbReference>
<keyword evidence="6" id="KW-1185">Reference proteome</keyword>